<keyword evidence="2" id="KW-1185">Reference proteome</keyword>
<sequence length="282" mass="30757">MSGEKDQIPPPAAAAEAGGGSNQTADTAGKWGTHVMGEPAAPASHPDNQKAAALWRAGEEQAQGQGQVQSWQQPYILYSPVDKPNDNPFESVVHMFNSWSHKAESIARNIWHNLKTGPSVSESAWGKLNLTAKAITEGGFESLYKNIFPTDPNEKLKKTFACYLSTTTGPVAGTLYLSTCKVAFCSDRPLSFRAPSGQETWSYYKVMVPLGNIGNVNPVVVTENPAEKYIQIVTIDGHEFWFMGFVNYEKATHHLFESVSDFRAHENAPPPPPPPPPTTTTI</sequence>
<dbReference type="EMBL" id="CM044702">
    <property type="protein sequence ID" value="KAI5679431.1"/>
    <property type="molecule type" value="Genomic_DNA"/>
</dbReference>
<protein>
    <submittedName>
        <fullName evidence="1">Uncharacterized protein</fullName>
    </submittedName>
</protein>
<evidence type="ECO:0000313" key="1">
    <source>
        <dbReference type="EMBL" id="KAI5679431.1"/>
    </source>
</evidence>
<organism evidence="1 2">
    <name type="scientific">Catharanthus roseus</name>
    <name type="common">Madagascar periwinkle</name>
    <name type="synonym">Vinca rosea</name>
    <dbReference type="NCBI Taxonomy" id="4058"/>
    <lineage>
        <taxon>Eukaryota</taxon>
        <taxon>Viridiplantae</taxon>
        <taxon>Streptophyta</taxon>
        <taxon>Embryophyta</taxon>
        <taxon>Tracheophyta</taxon>
        <taxon>Spermatophyta</taxon>
        <taxon>Magnoliopsida</taxon>
        <taxon>eudicotyledons</taxon>
        <taxon>Gunneridae</taxon>
        <taxon>Pentapetalae</taxon>
        <taxon>asterids</taxon>
        <taxon>lamiids</taxon>
        <taxon>Gentianales</taxon>
        <taxon>Apocynaceae</taxon>
        <taxon>Rauvolfioideae</taxon>
        <taxon>Vinceae</taxon>
        <taxon>Catharanthinae</taxon>
        <taxon>Catharanthus</taxon>
    </lineage>
</organism>
<name>A0ACC0C3G0_CATRO</name>
<gene>
    <name evidence="1" type="ORF">M9H77_10381</name>
</gene>
<accession>A0ACC0C3G0</accession>
<evidence type="ECO:0000313" key="2">
    <source>
        <dbReference type="Proteomes" id="UP001060085"/>
    </source>
</evidence>
<comment type="caution">
    <text evidence="1">The sequence shown here is derived from an EMBL/GenBank/DDBJ whole genome shotgun (WGS) entry which is preliminary data.</text>
</comment>
<reference evidence="2" key="1">
    <citation type="journal article" date="2023" name="Nat. Plants">
        <title>Single-cell RNA sequencing provides a high-resolution roadmap for understanding the multicellular compartmentation of specialized metabolism.</title>
        <authorList>
            <person name="Sun S."/>
            <person name="Shen X."/>
            <person name="Li Y."/>
            <person name="Li Y."/>
            <person name="Wang S."/>
            <person name="Li R."/>
            <person name="Zhang H."/>
            <person name="Shen G."/>
            <person name="Guo B."/>
            <person name="Wei J."/>
            <person name="Xu J."/>
            <person name="St-Pierre B."/>
            <person name="Chen S."/>
            <person name="Sun C."/>
        </authorList>
    </citation>
    <scope>NUCLEOTIDE SEQUENCE [LARGE SCALE GENOMIC DNA]</scope>
</reference>
<dbReference type="Proteomes" id="UP001060085">
    <property type="component" value="Linkage Group LG02"/>
</dbReference>
<proteinExistence type="predicted"/>